<name>A0A0D0CKB6_9AGAR</name>
<dbReference type="HOGENOM" id="CLU_049759_0_0_1"/>
<dbReference type="InterPro" id="IPR019039">
    <property type="entry name" value="T4-Rnl1-like_N"/>
</dbReference>
<dbReference type="Proteomes" id="UP000053593">
    <property type="component" value="Unassembled WGS sequence"/>
</dbReference>
<keyword evidence="3" id="KW-1185">Reference proteome</keyword>
<dbReference type="Pfam" id="PF09511">
    <property type="entry name" value="RNA_lig_T4_1"/>
    <property type="match status" value="1"/>
</dbReference>
<dbReference type="EMBL" id="KN834764">
    <property type="protein sequence ID" value="KIK63344.1"/>
    <property type="molecule type" value="Genomic_DNA"/>
</dbReference>
<sequence length="435" mass="50259">MPEAISPKNGTMALPQSDARTSLNISPARIRKYLSPQTIKSKQLTLLKSSPHPSLPIYILNYTNDAEWNRQWDDLTMAARVLVVERDTGAVVSRAFSKFFNWDEGDAYKAILAETQAPDGPLFSETRVEEKLDGSIITMFHYQHQWILTSKSRFDSVHVEMAQEILDEKYPMIRLSTSSILSRDKTYVFELIHPKNPTHVRYEYKDLVLLSIIGKDGSEPPPDFDWSVYPFPRPTNHDIPITDLSAIRRMNRVNEEGFVVKFYLSSSPLHPQRIKVKFESYLDLIKSKNFHNNPNELAEVYRRKRGMIYTFDETVVDRRMAQEREAYFDGARRIADDFGGEKWVIRLTEMWTEAENLFAVAEKELRTAIGQLTEAGYGECIGTKDAEAKRRFAHKVMQEPIMAKHKNTLFAWFTGGTKEKQVAVFVSSVRMSWRK</sequence>
<evidence type="ECO:0000313" key="2">
    <source>
        <dbReference type="EMBL" id="KIK63344.1"/>
    </source>
</evidence>
<feature type="domain" description="T4 RNA ligase 1-like N-terminal" evidence="1">
    <location>
        <begin position="79"/>
        <end position="211"/>
    </location>
</feature>
<protein>
    <recommendedName>
        <fullName evidence="1">T4 RNA ligase 1-like N-terminal domain-containing protein</fullName>
    </recommendedName>
</protein>
<evidence type="ECO:0000313" key="3">
    <source>
        <dbReference type="Proteomes" id="UP000053593"/>
    </source>
</evidence>
<organism evidence="2 3">
    <name type="scientific">Collybiopsis luxurians FD-317 M1</name>
    <dbReference type="NCBI Taxonomy" id="944289"/>
    <lineage>
        <taxon>Eukaryota</taxon>
        <taxon>Fungi</taxon>
        <taxon>Dikarya</taxon>
        <taxon>Basidiomycota</taxon>
        <taxon>Agaricomycotina</taxon>
        <taxon>Agaricomycetes</taxon>
        <taxon>Agaricomycetidae</taxon>
        <taxon>Agaricales</taxon>
        <taxon>Marasmiineae</taxon>
        <taxon>Omphalotaceae</taxon>
        <taxon>Collybiopsis</taxon>
        <taxon>Collybiopsis luxurians</taxon>
    </lineage>
</organism>
<evidence type="ECO:0000259" key="1">
    <source>
        <dbReference type="Pfam" id="PF09511"/>
    </source>
</evidence>
<dbReference type="AlphaFoldDB" id="A0A0D0CKB6"/>
<accession>A0A0D0CKB6</accession>
<reference evidence="2 3" key="1">
    <citation type="submission" date="2014-04" db="EMBL/GenBank/DDBJ databases">
        <title>Evolutionary Origins and Diversification of the Mycorrhizal Mutualists.</title>
        <authorList>
            <consortium name="DOE Joint Genome Institute"/>
            <consortium name="Mycorrhizal Genomics Consortium"/>
            <person name="Kohler A."/>
            <person name="Kuo A."/>
            <person name="Nagy L.G."/>
            <person name="Floudas D."/>
            <person name="Copeland A."/>
            <person name="Barry K.W."/>
            <person name="Cichocki N."/>
            <person name="Veneault-Fourrey C."/>
            <person name="LaButti K."/>
            <person name="Lindquist E.A."/>
            <person name="Lipzen A."/>
            <person name="Lundell T."/>
            <person name="Morin E."/>
            <person name="Murat C."/>
            <person name="Riley R."/>
            <person name="Ohm R."/>
            <person name="Sun H."/>
            <person name="Tunlid A."/>
            <person name="Henrissat B."/>
            <person name="Grigoriev I.V."/>
            <person name="Hibbett D.S."/>
            <person name="Martin F."/>
        </authorList>
    </citation>
    <scope>NUCLEOTIDE SEQUENCE [LARGE SCALE GENOMIC DNA]</scope>
    <source>
        <strain evidence="2 3">FD-317 M1</strain>
    </source>
</reference>
<proteinExistence type="predicted"/>
<gene>
    <name evidence="2" type="ORF">GYMLUDRAFT_41059</name>
</gene>
<dbReference type="OrthoDB" id="3217513at2759"/>